<dbReference type="Gene3D" id="3.30.40.10">
    <property type="entry name" value="Zinc/RING finger domain, C3HC4 (zinc finger)"/>
    <property type="match status" value="1"/>
</dbReference>
<evidence type="ECO:0000259" key="8">
    <source>
        <dbReference type="PROSITE" id="PS50271"/>
    </source>
</evidence>
<comment type="caution">
    <text evidence="10">The sequence shown here is derived from an EMBL/GenBank/DDBJ whole genome shotgun (WGS) entry which is preliminary data.</text>
</comment>
<dbReference type="SUPFAM" id="SSF51735">
    <property type="entry name" value="NAD(P)-binding Rossmann-fold domains"/>
    <property type="match status" value="1"/>
</dbReference>
<dbReference type="InterPro" id="IPR013083">
    <property type="entry name" value="Znf_RING/FYVE/PHD"/>
</dbReference>
<feature type="transmembrane region" description="Helical" evidence="7">
    <location>
        <begin position="139"/>
        <end position="159"/>
    </location>
</feature>
<dbReference type="GO" id="GO:0006813">
    <property type="term" value="P:potassium ion transport"/>
    <property type="evidence" value="ECO:0007669"/>
    <property type="project" value="InterPro"/>
</dbReference>
<evidence type="ECO:0000313" key="11">
    <source>
        <dbReference type="Proteomes" id="UP000292507"/>
    </source>
</evidence>
<dbReference type="PANTHER" id="PTHR42751">
    <property type="entry name" value="SODIUM/HYDROGEN EXCHANGER FAMILY/TRKA DOMAIN PROTEIN"/>
    <property type="match status" value="1"/>
</dbReference>
<dbReference type="Gene3D" id="3.40.50.720">
    <property type="entry name" value="NAD(P)-binding Rossmann-like Domain"/>
    <property type="match status" value="1"/>
</dbReference>
<feature type="transmembrane region" description="Helical" evidence="7">
    <location>
        <begin position="208"/>
        <end position="227"/>
    </location>
</feature>
<keyword evidence="3" id="KW-0813">Transport</keyword>
<feature type="transmembrane region" description="Helical" evidence="7">
    <location>
        <begin position="29"/>
        <end position="48"/>
    </location>
</feature>
<dbReference type="InterPro" id="IPR003148">
    <property type="entry name" value="RCK_N"/>
</dbReference>
<feature type="transmembrane region" description="Helical" evidence="7">
    <location>
        <begin position="293"/>
        <end position="312"/>
    </location>
</feature>
<evidence type="ECO:0000256" key="6">
    <source>
        <dbReference type="ARBA" id="ARBA00023136"/>
    </source>
</evidence>
<name>A0A4Q7Y4L9_9ACTN</name>
<feature type="domain" description="UBP-type" evidence="8">
    <location>
        <begin position="594"/>
        <end position="695"/>
    </location>
</feature>
<comment type="similarity">
    <text evidence="2">Belongs to the monovalent cation:proton antiporter 2 (CPA2) transporter (TC 2.A.37) family.</text>
</comment>
<evidence type="ECO:0000256" key="7">
    <source>
        <dbReference type="SAM" id="Phobius"/>
    </source>
</evidence>
<dbReference type="InterPro" id="IPR001607">
    <property type="entry name" value="Znf_UBP"/>
</dbReference>
<evidence type="ECO:0000256" key="5">
    <source>
        <dbReference type="ARBA" id="ARBA00022989"/>
    </source>
</evidence>
<dbReference type="PROSITE" id="PS50271">
    <property type="entry name" value="ZF_UBP"/>
    <property type="match status" value="1"/>
</dbReference>
<keyword evidence="5 7" id="KW-1133">Transmembrane helix</keyword>
<dbReference type="Pfam" id="PF02254">
    <property type="entry name" value="TrkA_N"/>
    <property type="match status" value="1"/>
</dbReference>
<feature type="transmembrane region" description="Helical" evidence="7">
    <location>
        <begin position="78"/>
        <end position="100"/>
    </location>
</feature>
<dbReference type="GO" id="GO:0015297">
    <property type="term" value="F:antiporter activity"/>
    <property type="evidence" value="ECO:0007669"/>
    <property type="project" value="InterPro"/>
</dbReference>
<feature type="transmembrane region" description="Helical" evidence="7">
    <location>
        <begin position="388"/>
        <end position="407"/>
    </location>
</feature>
<comment type="subcellular location">
    <subcellularLocation>
        <location evidence="1">Membrane</location>
        <topology evidence="1">Multi-pass membrane protein</topology>
    </subcellularLocation>
</comment>
<evidence type="ECO:0000256" key="4">
    <source>
        <dbReference type="ARBA" id="ARBA00022692"/>
    </source>
</evidence>
<gene>
    <name evidence="10" type="ORF">BKA19_0417</name>
</gene>
<dbReference type="PROSITE" id="PS51201">
    <property type="entry name" value="RCK_N"/>
    <property type="match status" value="1"/>
</dbReference>
<keyword evidence="4 7" id="KW-0812">Transmembrane</keyword>
<dbReference type="InterPro" id="IPR006153">
    <property type="entry name" value="Cation/H_exchanger_TM"/>
</dbReference>
<feature type="transmembrane region" description="Helical" evidence="7">
    <location>
        <begin position="55"/>
        <end position="72"/>
    </location>
</feature>
<dbReference type="PANTHER" id="PTHR42751:SF3">
    <property type="entry name" value="SODIUM_GLUTAMATE SYMPORTER"/>
    <property type="match status" value="1"/>
</dbReference>
<accession>A0A4Q7Y4L9</accession>
<dbReference type="Proteomes" id="UP000292507">
    <property type="component" value="Unassembled WGS sequence"/>
</dbReference>
<feature type="transmembrane region" description="Helical" evidence="7">
    <location>
        <begin position="107"/>
        <end position="133"/>
    </location>
</feature>
<dbReference type="Pfam" id="PF02148">
    <property type="entry name" value="zf-UBP"/>
    <property type="match status" value="1"/>
</dbReference>
<sequence length="696" mass="70336">MIPAEASRIMSGMAPEAELVIAAGEMPGYLAPTAALVVAAAVIGYLSARARVVPIVGFLVAGVLIGPAQLGIVENGEAVEAAADIGVILLLFTIGIEFSLERLARVWTWIAVAGGLQLVLATGAGLGLTLALGGGWRDGLFTGFLLALSSTAIVLKLLGERRENSAVRGRLALAVLIAQDLAVVAMVLVVPLLGAGTGADGEGSGGGSLLWALLTAVAVIAVVLVLARRVMPTVLDVVARTCSPEVFLLAIVAVCFGTAYLTALSGVSVSLGAFLAGLVVSESRTSSQAFAEVLPLQIVFSAVFFVSVGMLLDVGFMLANLPLVLGAAAVVLLVKTLTTAVAATAVRIPVRTAVATGLLLAQVGEFSFVLLTVGTAAGLAPLGLADDGAQVAVATTVLLMLVTPQLAAAGARIDRSRAAGPGDAGGHAGSAPRGHVAIIGWGPTALEVAAALRGRGVDVVMTTLNPDGAAQAESAGHRVVRGDPTKAEILRTAGVPDVRLVVVAEDDPEQAVRVVASARAVTDAPILARPLGAVDVAELADAGADHILDRDRLSGQALLRSVLGELGHPVVHPSRGRAVVDTARVVRYAWPEGSGCGHGTASRPVLPLAPGCVGCLQEGTEWVHLRTCLSCGYVGCCDSSERRHARAHAAADAHPLVASAEPGESWAYCFVDDVTVPAPAGAAPEAESSPAASPPP</sequence>
<dbReference type="Gene3D" id="1.20.1530.20">
    <property type="match status" value="1"/>
</dbReference>
<feature type="transmembrane region" description="Helical" evidence="7">
    <location>
        <begin position="171"/>
        <end position="196"/>
    </location>
</feature>
<evidence type="ECO:0000259" key="9">
    <source>
        <dbReference type="PROSITE" id="PS51201"/>
    </source>
</evidence>
<feature type="domain" description="RCK N-terminal" evidence="9">
    <location>
        <begin position="433"/>
        <end position="548"/>
    </location>
</feature>
<keyword evidence="11" id="KW-1185">Reference proteome</keyword>
<proteinExistence type="inferred from homology"/>
<dbReference type="EMBL" id="SHKV01000001">
    <property type="protein sequence ID" value="RZU30789.1"/>
    <property type="molecule type" value="Genomic_DNA"/>
</dbReference>
<dbReference type="Pfam" id="PF00999">
    <property type="entry name" value="Na_H_Exchanger"/>
    <property type="match status" value="1"/>
</dbReference>
<protein>
    <submittedName>
        <fullName evidence="10">Kef-type potassium/proton antiporter (CPA2 family)</fullName>
    </submittedName>
</protein>
<evidence type="ECO:0000256" key="2">
    <source>
        <dbReference type="ARBA" id="ARBA00005551"/>
    </source>
</evidence>
<feature type="transmembrane region" description="Helical" evidence="7">
    <location>
        <begin position="358"/>
        <end position="382"/>
    </location>
</feature>
<reference evidence="10 11" key="1">
    <citation type="submission" date="2019-02" db="EMBL/GenBank/DDBJ databases">
        <title>Sequencing the genomes of 1000 actinobacteria strains.</title>
        <authorList>
            <person name="Klenk H.-P."/>
        </authorList>
    </citation>
    <scope>NUCLEOTIDE SEQUENCE [LARGE SCALE GENOMIC DNA]</scope>
    <source>
        <strain evidence="10 11">DSM 44509</strain>
    </source>
</reference>
<dbReference type="GO" id="GO:0016020">
    <property type="term" value="C:membrane"/>
    <property type="evidence" value="ECO:0007669"/>
    <property type="project" value="UniProtKB-SubCell"/>
</dbReference>
<dbReference type="InterPro" id="IPR038770">
    <property type="entry name" value="Na+/solute_symporter_sf"/>
</dbReference>
<evidence type="ECO:0000256" key="3">
    <source>
        <dbReference type="ARBA" id="ARBA00022448"/>
    </source>
</evidence>
<keyword evidence="6 7" id="KW-0472">Membrane</keyword>
<organism evidence="10 11">
    <name type="scientific">Blastococcus saxobsidens</name>
    <dbReference type="NCBI Taxonomy" id="138336"/>
    <lineage>
        <taxon>Bacteria</taxon>
        <taxon>Bacillati</taxon>
        <taxon>Actinomycetota</taxon>
        <taxon>Actinomycetes</taxon>
        <taxon>Geodermatophilales</taxon>
        <taxon>Geodermatophilaceae</taxon>
        <taxon>Blastococcus</taxon>
    </lineage>
</organism>
<dbReference type="AlphaFoldDB" id="A0A4Q7Y4L9"/>
<feature type="transmembrane region" description="Helical" evidence="7">
    <location>
        <begin position="324"/>
        <end position="346"/>
    </location>
</feature>
<dbReference type="GO" id="GO:0008270">
    <property type="term" value="F:zinc ion binding"/>
    <property type="evidence" value="ECO:0007669"/>
    <property type="project" value="InterPro"/>
</dbReference>
<dbReference type="SUPFAM" id="SSF57850">
    <property type="entry name" value="RING/U-box"/>
    <property type="match status" value="1"/>
</dbReference>
<evidence type="ECO:0000313" key="10">
    <source>
        <dbReference type="EMBL" id="RZU30789.1"/>
    </source>
</evidence>
<dbReference type="InterPro" id="IPR036291">
    <property type="entry name" value="NAD(P)-bd_dom_sf"/>
</dbReference>
<dbReference type="GO" id="GO:1902600">
    <property type="term" value="P:proton transmembrane transport"/>
    <property type="evidence" value="ECO:0007669"/>
    <property type="project" value="InterPro"/>
</dbReference>
<evidence type="ECO:0000256" key="1">
    <source>
        <dbReference type="ARBA" id="ARBA00004141"/>
    </source>
</evidence>